<keyword evidence="5" id="KW-1185">Reference proteome</keyword>
<dbReference type="RefSeq" id="WP_368846581.1">
    <property type="nucleotide sequence ID" value="NZ_CP194411.1"/>
</dbReference>
<comment type="similarity">
    <text evidence="1">Belongs to the N-acetylmuramoyl-L-alanine amidase 2 family.</text>
</comment>
<keyword evidence="4" id="KW-0378">Hydrolase</keyword>
<dbReference type="InterPro" id="IPR036505">
    <property type="entry name" value="Amidase/PGRP_sf"/>
</dbReference>
<accession>A0ABV3X3U0</accession>
<gene>
    <name evidence="4" type="ORF">QCO44_04270</name>
</gene>
<dbReference type="InterPro" id="IPR006619">
    <property type="entry name" value="PGRP_domain_met/bac"/>
</dbReference>
<proteinExistence type="inferred from homology"/>
<dbReference type="Pfam" id="PF01510">
    <property type="entry name" value="Amidase_2"/>
    <property type="match status" value="1"/>
</dbReference>
<dbReference type="GO" id="GO:0008745">
    <property type="term" value="F:N-acetylmuramoyl-L-alanine amidase activity"/>
    <property type="evidence" value="ECO:0007669"/>
    <property type="project" value="UniProtKB-EC"/>
</dbReference>
<dbReference type="CDD" id="cd06583">
    <property type="entry name" value="PGRP"/>
    <property type="match status" value="1"/>
</dbReference>
<dbReference type="PANTHER" id="PTHR11022">
    <property type="entry name" value="PEPTIDOGLYCAN RECOGNITION PROTEIN"/>
    <property type="match status" value="1"/>
</dbReference>
<dbReference type="SMART" id="SM00644">
    <property type="entry name" value="Ami_2"/>
    <property type="match status" value="1"/>
</dbReference>
<evidence type="ECO:0000259" key="2">
    <source>
        <dbReference type="SMART" id="SM00644"/>
    </source>
</evidence>
<feature type="domain" description="N-acetylmuramoyl-L-alanine amidase" evidence="2">
    <location>
        <begin position="44"/>
        <end position="174"/>
    </location>
</feature>
<reference evidence="4 5" key="1">
    <citation type="submission" date="2023-04" db="EMBL/GenBank/DDBJ databases">
        <title>Genome Sequence of Selenomonas sputigena ATCC 33150.</title>
        <authorList>
            <person name="Miller D.P."/>
            <person name="Anvari S."/>
            <person name="Polson S.W."/>
            <person name="Macdonald M."/>
            <person name="Mcdowell J.V."/>
        </authorList>
    </citation>
    <scope>NUCLEOTIDE SEQUENCE [LARGE SCALE GENOMIC DNA]</scope>
    <source>
        <strain evidence="4 5">ATCC 33150</strain>
    </source>
</reference>
<dbReference type="PROSITE" id="PS51318">
    <property type="entry name" value="TAT"/>
    <property type="match status" value="1"/>
</dbReference>
<dbReference type="Proteomes" id="UP001559623">
    <property type="component" value="Unassembled WGS sequence"/>
</dbReference>
<sequence length="191" mass="20877">MNRRNFLQNAVFFTAGACLAPGLLVPQEAKAATVGGVHITETNLKFLELERRTFTDRIILHHIGDTDKEVSAATIHQWHLQNGWSGIGYHFVVHKSGMIERGRPLDAVGAHCWHNNATSIGINVVGNFEVAEPTTAQLDATARLIAELSHRYSLKPASGVVFGHRDFNSTLCPGKNLYGRLAGLRSSAARL</sequence>
<evidence type="ECO:0000256" key="1">
    <source>
        <dbReference type="ARBA" id="ARBA00007553"/>
    </source>
</evidence>
<evidence type="ECO:0000259" key="3">
    <source>
        <dbReference type="SMART" id="SM00701"/>
    </source>
</evidence>
<dbReference type="EC" id="3.5.1.28" evidence="4"/>
<dbReference type="InterPro" id="IPR015510">
    <property type="entry name" value="PGRP"/>
</dbReference>
<evidence type="ECO:0000313" key="5">
    <source>
        <dbReference type="Proteomes" id="UP001559623"/>
    </source>
</evidence>
<dbReference type="Gene3D" id="3.40.80.10">
    <property type="entry name" value="Peptidoglycan recognition protein-like"/>
    <property type="match status" value="1"/>
</dbReference>
<comment type="caution">
    <text evidence="4">The sequence shown here is derived from an EMBL/GenBank/DDBJ whole genome shotgun (WGS) entry which is preliminary data.</text>
</comment>
<dbReference type="InterPro" id="IPR006311">
    <property type="entry name" value="TAT_signal"/>
</dbReference>
<dbReference type="SUPFAM" id="SSF55846">
    <property type="entry name" value="N-acetylmuramoyl-L-alanine amidase-like"/>
    <property type="match status" value="1"/>
</dbReference>
<dbReference type="PANTHER" id="PTHR11022:SF41">
    <property type="entry name" value="PEPTIDOGLYCAN-RECOGNITION PROTEIN LC-RELATED"/>
    <property type="match status" value="1"/>
</dbReference>
<evidence type="ECO:0000313" key="4">
    <source>
        <dbReference type="EMBL" id="MEX5284861.1"/>
    </source>
</evidence>
<dbReference type="InterPro" id="IPR002502">
    <property type="entry name" value="Amidase_domain"/>
</dbReference>
<feature type="domain" description="Peptidoglycan recognition protein family" evidence="3">
    <location>
        <begin position="38"/>
        <end position="168"/>
    </location>
</feature>
<dbReference type="SMART" id="SM00701">
    <property type="entry name" value="PGRP"/>
    <property type="match status" value="1"/>
</dbReference>
<protein>
    <submittedName>
        <fullName evidence="4">N-acetylmuramoyl-L-alanine amidase</fullName>
        <ecNumber evidence="4">3.5.1.28</ecNumber>
    </submittedName>
</protein>
<organism evidence="4 5">
    <name type="scientific">Selenomonas sputigena</name>
    <dbReference type="NCBI Taxonomy" id="69823"/>
    <lineage>
        <taxon>Bacteria</taxon>
        <taxon>Bacillati</taxon>
        <taxon>Bacillota</taxon>
        <taxon>Negativicutes</taxon>
        <taxon>Selenomonadales</taxon>
        <taxon>Selenomonadaceae</taxon>
        <taxon>Selenomonas</taxon>
    </lineage>
</organism>
<dbReference type="EMBL" id="JARVLH010000002">
    <property type="protein sequence ID" value="MEX5284861.1"/>
    <property type="molecule type" value="Genomic_DNA"/>
</dbReference>
<name>A0ABV3X3U0_9FIRM</name>
<dbReference type="PROSITE" id="PS51257">
    <property type="entry name" value="PROKAR_LIPOPROTEIN"/>
    <property type="match status" value="1"/>
</dbReference>